<dbReference type="GeneID" id="65125749"/>
<dbReference type="InterPro" id="IPR036249">
    <property type="entry name" value="Thioredoxin-like_sf"/>
</dbReference>
<evidence type="ECO:0000313" key="2">
    <source>
        <dbReference type="EMBL" id="QJD50955.1"/>
    </source>
</evidence>
<sequence length="114" mass="12696">MRLACERYRIGGVNILVKVDALKDFESYTSREALVVFSAPDTCIPCRRLQPQLDKLAEMLDYPIVYVDIGHEDDGIGKLYEVQSIPTVYKFEDGKPVATVNTRIAGAMAKELAA</sequence>
<organism evidence="2 3">
    <name type="scientific">Streptomyces phage Bmoc</name>
    <dbReference type="NCBI Taxonomy" id="2725629"/>
    <lineage>
        <taxon>Viruses</taxon>
        <taxon>Duplodnaviria</taxon>
        <taxon>Heunggongvirae</taxon>
        <taxon>Uroviricota</taxon>
        <taxon>Caudoviricetes</taxon>
        <taxon>Stanwilliamsviridae</taxon>
        <taxon>Boydwoodruffvirinae</taxon>
        <taxon>Samistivirus</taxon>
        <taxon>Samistivirus bmoc</taxon>
    </lineage>
</organism>
<dbReference type="PROSITE" id="PS51352">
    <property type="entry name" value="THIOREDOXIN_2"/>
    <property type="match status" value="1"/>
</dbReference>
<evidence type="ECO:0000259" key="1">
    <source>
        <dbReference type="PROSITE" id="PS51352"/>
    </source>
</evidence>
<dbReference type="Gene3D" id="3.40.30.10">
    <property type="entry name" value="Glutaredoxin"/>
    <property type="match status" value="1"/>
</dbReference>
<dbReference type="Proteomes" id="UP000502409">
    <property type="component" value="Genome"/>
</dbReference>
<keyword evidence="3" id="KW-1185">Reference proteome</keyword>
<feature type="domain" description="Thioredoxin" evidence="1">
    <location>
        <begin position="1"/>
        <end position="114"/>
    </location>
</feature>
<dbReference type="KEGG" id="vg:65125749"/>
<name>A0A6M3SY84_9CAUD</name>
<dbReference type="Pfam" id="PF00085">
    <property type="entry name" value="Thioredoxin"/>
    <property type="match status" value="1"/>
</dbReference>
<dbReference type="EMBL" id="MT310865">
    <property type="protein sequence ID" value="QJD50955.1"/>
    <property type="molecule type" value="Genomic_DNA"/>
</dbReference>
<accession>A0A6M3SY84</accession>
<reference evidence="2 3" key="1">
    <citation type="submission" date="2020-04" db="EMBL/GenBank/DDBJ databases">
        <authorList>
            <person name="Angtuaco S.E."/>
            <person name="Chung R.C."/>
            <person name="Hung A.H."/>
            <person name="Eghdamian A."/>
            <person name="Zhu L."/>
            <person name="Shaffer C.D."/>
            <person name="Weston-Hafer K.A."/>
            <person name="Garlena R.A."/>
            <person name="Russell D.A."/>
            <person name="Pope W.H."/>
            <person name="Jacobs-Sera D."/>
            <person name="Hatfull G.F."/>
        </authorList>
    </citation>
    <scope>NUCLEOTIDE SEQUENCE [LARGE SCALE GENOMIC DNA]</scope>
</reference>
<proteinExistence type="predicted"/>
<dbReference type="RefSeq" id="YP_010107606.1">
    <property type="nucleotide sequence ID" value="NC_055842.1"/>
</dbReference>
<dbReference type="SUPFAM" id="SSF52833">
    <property type="entry name" value="Thioredoxin-like"/>
    <property type="match status" value="1"/>
</dbReference>
<evidence type="ECO:0000313" key="3">
    <source>
        <dbReference type="Proteomes" id="UP000502409"/>
    </source>
</evidence>
<protein>
    <submittedName>
        <fullName evidence="2">Thioredoxin</fullName>
    </submittedName>
</protein>
<dbReference type="CDD" id="cd02947">
    <property type="entry name" value="TRX_family"/>
    <property type="match status" value="1"/>
</dbReference>
<gene>
    <name evidence="2" type="primary">247</name>
    <name evidence="2" type="ORF">SEA_BMOC_247</name>
</gene>
<dbReference type="InterPro" id="IPR013766">
    <property type="entry name" value="Thioredoxin_domain"/>
</dbReference>